<feature type="domain" description="RanBP2-type" evidence="6">
    <location>
        <begin position="526"/>
        <end position="555"/>
    </location>
</feature>
<dbReference type="OrthoDB" id="448399at2759"/>
<evidence type="ECO:0000256" key="5">
    <source>
        <dbReference type="SAM" id="MobiDB-lite"/>
    </source>
</evidence>
<evidence type="ECO:0000313" key="8">
    <source>
        <dbReference type="Proteomes" id="UP000198287"/>
    </source>
</evidence>
<sequence>MEDEAWNMLKKIKKEKRASHGDRLSETQKQELLQKLKKEKEEEEKSKQVIIPPKPTSDMVDASMDPRSRSRTSRYAKSLSQLEPQKAYGKSQVPLSPSLLVAPLMNKPAPHFDLKSFKIPKSEASSKSAPPRSTKTDDDEWGNQPKDDGWGEPSRSFSRRSYEHPATANVSAFDCMQPKSDISSQRDYSGNSSRGSGAGFGRGRGPPVGGYQVKQVNPNSDASFEVWGTEETNNKSADSALPPPTAKNEVVETDDWGEPIVKKNPSAIRPTTSAANGAASTRPPPSARKEEVETDKWGEPIVKKNLASIRPTSSAANGAASALPPPPSAKKEDVETDEWGEPIVKKILPTASVATNSAPADDATDEWGEPIKPKAKKPDPVPSTDEWGAPSSKPAGTANPAIDEWGEPVKKANDDIWGAPASTTTSANDSWGGGGSGSSRSSNDGDRFGGGGGRGRGRGRGDRGGGRGRGGGGGGDRPPRQPQEGDWDCPGCSAKNFSGRRECFKCRAAAPPGLGGESRRPPREPQEGDWECPGCNANNFSGRRECFKCHAAAPPGIGGNSNGRGRGGGGGRRREESPNNPNYEPVTKRPRISSGSPAGFDEWGSSSTIPSPSTGSDDWGTPIASNSKAAPVKKLDEWGAPPVTPVSNANIDDLMRGQPGGRDNNRRRDFNPSSDWGASDAPKPGNDRKCLKEWTCGDTRCGSSNFDWRDDCFRCGALKTSSAVMKPSSRDYNGSRPRNVEAARESRLLKIYSPPSPTCERIKAPPDEKNLGRMLSIASSSSYEKEMKEVFTETPKEWSYGGQGIEMDHVALIHIFNINNGNALPLSHRFEAVAQNPGGGVGVANTLLGARKEVLHAIKIDAEEKQVIRSIKQIEGVTVEAPKTRNKVNLTWKGLRIVVKTGENEIKPSAEKEEHKDEKMELEVCEKVDEKEPIDEQSKEKDGPVVYENVQEKEGLKVDQKEEAIDEQSKEGPMTDENVQEKEGLKVDQKEEAIDEQSKEGPMTDENVQEKEGLKVDQKEEAIDEQSKEGPMTDENVQEKEGLKVDQKEEAIDEQSKEGPMTDENVQEKEGLKVDQKEEAIDEQSKEGPMTDENVQEKEALKVDEKEEAIDEQSKEGPMTDENVQEKEALKVDEKEEPIDEQSKGPMTDEIEKTQEKQGLIDDEKTQEKVGLKVDEKEPIDEQSKETEVPMTDEKVQEKEGPMDDEKTQEKEGLNVNEKEELIDEESKEKVVPMTDEKTREKVEPDVEEKAE</sequence>
<dbReference type="STRING" id="158441.A0A226EE18"/>
<organism evidence="7 8">
    <name type="scientific">Folsomia candida</name>
    <name type="common">Springtail</name>
    <dbReference type="NCBI Taxonomy" id="158441"/>
    <lineage>
        <taxon>Eukaryota</taxon>
        <taxon>Metazoa</taxon>
        <taxon>Ecdysozoa</taxon>
        <taxon>Arthropoda</taxon>
        <taxon>Hexapoda</taxon>
        <taxon>Collembola</taxon>
        <taxon>Entomobryomorpha</taxon>
        <taxon>Isotomoidea</taxon>
        <taxon>Isotomidae</taxon>
        <taxon>Proisotominae</taxon>
        <taxon>Folsomia</taxon>
    </lineage>
</organism>
<feature type="compositionally biased region" description="Basic and acidic residues" evidence="5">
    <location>
        <begin position="1150"/>
        <end position="1252"/>
    </location>
</feature>
<feature type="region of interest" description="Disordered" evidence="5">
    <location>
        <begin position="550"/>
        <end position="689"/>
    </location>
</feature>
<feature type="compositionally biased region" description="Basic and acidic residues" evidence="5">
    <location>
        <begin position="369"/>
        <end position="379"/>
    </location>
</feature>
<feature type="compositionally biased region" description="Basic and acidic residues" evidence="5">
    <location>
        <begin position="1066"/>
        <end position="1086"/>
    </location>
</feature>
<evidence type="ECO:0000256" key="1">
    <source>
        <dbReference type="ARBA" id="ARBA00022723"/>
    </source>
</evidence>
<feature type="compositionally biased region" description="Low complexity" evidence="5">
    <location>
        <begin position="313"/>
        <end position="322"/>
    </location>
</feature>
<dbReference type="Pfam" id="PF00641">
    <property type="entry name" value="Zn_ribbon_RanBP"/>
    <property type="match status" value="3"/>
</dbReference>
<keyword evidence="3" id="KW-0862">Zinc</keyword>
<protein>
    <submittedName>
        <fullName evidence="7">Microtubule-associated protein 1A</fullName>
    </submittedName>
</protein>
<dbReference type="InterPro" id="IPR001876">
    <property type="entry name" value="Znf_RanBP2"/>
</dbReference>
<dbReference type="AlphaFoldDB" id="A0A226EE18"/>
<feature type="compositionally biased region" description="Gly residues" evidence="5">
    <location>
        <begin position="196"/>
        <end position="208"/>
    </location>
</feature>
<dbReference type="Gene3D" id="4.10.1060.10">
    <property type="entry name" value="Zinc finger, RanBP2-type"/>
    <property type="match status" value="3"/>
</dbReference>
<feature type="domain" description="RanBP2-type" evidence="6">
    <location>
        <begin position="483"/>
        <end position="512"/>
    </location>
</feature>
<evidence type="ECO:0000256" key="3">
    <source>
        <dbReference type="ARBA" id="ARBA00022833"/>
    </source>
</evidence>
<feature type="compositionally biased region" description="Basic and acidic residues" evidence="5">
    <location>
        <begin position="1124"/>
        <end position="1134"/>
    </location>
</feature>
<feature type="domain" description="RanBP2-type" evidence="6">
    <location>
        <begin position="683"/>
        <end position="721"/>
    </location>
</feature>
<feature type="compositionally biased region" description="Basic and acidic residues" evidence="5">
    <location>
        <begin position="517"/>
        <end position="526"/>
    </location>
</feature>
<feature type="compositionally biased region" description="Basic and acidic residues" evidence="5">
    <location>
        <begin position="1008"/>
        <end position="1028"/>
    </location>
</feature>
<dbReference type="InterPro" id="IPR036443">
    <property type="entry name" value="Znf_RanBP2_sf"/>
</dbReference>
<feature type="compositionally biased region" description="Polar residues" evidence="5">
    <location>
        <begin position="269"/>
        <end position="279"/>
    </location>
</feature>
<gene>
    <name evidence="7" type="ORF">Fcan01_09856</name>
</gene>
<dbReference type="PROSITE" id="PS50199">
    <property type="entry name" value="ZF_RANBP2_2"/>
    <property type="match status" value="3"/>
</dbReference>
<feature type="region of interest" description="Disordered" evidence="5">
    <location>
        <begin position="110"/>
        <end position="491"/>
    </location>
</feature>
<evidence type="ECO:0000256" key="4">
    <source>
        <dbReference type="PROSITE-ProRule" id="PRU00322"/>
    </source>
</evidence>
<feature type="compositionally biased region" description="Basic and acidic residues" evidence="5">
    <location>
        <begin position="927"/>
        <end position="943"/>
    </location>
</feature>
<dbReference type="PROSITE" id="PS01358">
    <property type="entry name" value="ZF_RANBP2_1"/>
    <property type="match status" value="3"/>
</dbReference>
<feature type="compositionally biased region" description="Basic and acidic residues" evidence="5">
    <location>
        <begin position="950"/>
        <end position="970"/>
    </location>
</feature>
<feature type="compositionally biased region" description="Gly residues" evidence="5">
    <location>
        <begin position="467"/>
        <end position="476"/>
    </location>
</feature>
<feature type="compositionally biased region" description="Gly residues" evidence="5">
    <location>
        <begin position="556"/>
        <end position="570"/>
    </location>
</feature>
<dbReference type="GO" id="GO:0008270">
    <property type="term" value="F:zinc ion binding"/>
    <property type="evidence" value="ECO:0007669"/>
    <property type="project" value="UniProtKB-KW"/>
</dbReference>
<keyword evidence="8" id="KW-1185">Reference proteome</keyword>
<dbReference type="SUPFAM" id="SSF90209">
    <property type="entry name" value="Ran binding protein zinc finger-like"/>
    <property type="match status" value="3"/>
</dbReference>
<feature type="compositionally biased region" description="Basic and acidic residues" evidence="5">
    <location>
        <begin position="1095"/>
        <end position="1105"/>
    </location>
</feature>
<feature type="compositionally biased region" description="Basic and acidic residues" evidence="5">
    <location>
        <begin position="18"/>
        <end position="47"/>
    </location>
</feature>
<feature type="compositionally biased region" description="Basic and acidic residues" evidence="5">
    <location>
        <begin position="287"/>
        <end position="302"/>
    </location>
</feature>
<feature type="region of interest" description="Disordered" evidence="5">
    <location>
        <begin position="927"/>
        <end position="1252"/>
    </location>
</feature>
<proteinExistence type="predicted"/>
<feature type="region of interest" description="Disordered" evidence="5">
    <location>
        <begin position="13"/>
        <end position="91"/>
    </location>
</feature>
<dbReference type="PANTHER" id="PTHR43670">
    <property type="entry name" value="HEAT SHOCK PROTEIN 26"/>
    <property type="match status" value="1"/>
</dbReference>
<dbReference type="Proteomes" id="UP000198287">
    <property type="component" value="Unassembled WGS sequence"/>
</dbReference>
<evidence type="ECO:0000256" key="2">
    <source>
        <dbReference type="ARBA" id="ARBA00022771"/>
    </source>
</evidence>
<dbReference type="PANTHER" id="PTHR43670:SF61">
    <property type="entry name" value="C-CAP_COFACTOR C-LIKE DOMAIN-CONTAINING PROTEIN"/>
    <property type="match status" value="1"/>
</dbReference>
<name>A0A226EE18_FOLCA</name>
<feature type="region of interest" description="Disordered" evidence="5">
    <location>
        <begin position="508"/>
        <end position="534"/>
    </location>
</feature>
<reference evidence="7 8" key="1">
    <citation type="submission" date="2015-12" db="EMBL/GenBank/DDBJ databases">
        <title>The genome of Folsomia candida.</title>
        <authorList>
            <person name="Faddeeva A."/>
            <person name="Derks M.F."/>
            <person name="Anvar Y."/>
            <person name="Smit S."/>
            <person name="Van Straalen N."/>
            <person name="Roelofs D."/>
        </authorList>
    </citation>
    <scope>NUCLEOTIDE SEQUENCE [LARGE SCALE GENOMIC DNA]</scope>
    <source>
        <strain evidence="7 8">VU population</strain>
        <tissue evidence="7">Whole body</tissue>
    </source>
</reference>
<evidence type="ECO:0000259" key="6">
    <source>
        <dbReference type="PROSITE" id="PS50199"/>
    </source>
</evidence>
<dbReference type="SMART" id="SM00547">
    <property type="entry name" value="ZnF_RBZ"/>
    <property type="match status" value="3"/>
</dbReference>
<feature type="compositionally biased region" description="Basic and acidic residues" evidence="5">
    <location>
        <begin position="979"/>
        <end position="999"/>
    </location>
</feature>
<dbReference type="EMBL" id="LNIX01000004">
    <property type="protein sequence ID" value="OXA55795.1"/>
    <property type="molecule type" value="Genomic_DNA"/>
</dbReference>
<keyword evidence="2 4" id="KW-0863">Zinc-finger</keyword>
<comment type="caution">
    <text evidence="7">The sequence shown here is derived from an EMBL/GenBank/DDBJ whole genome shotgun (WGS) entry which is preliminary data.</text>
</comment>
<feature type="compositionally biased region" description="Low complexity" evidence="5">
    <location>
        <begin position="604"/>
        <end position="618"/>
    </location>
</feature>
<feature type="compositionally biased region" description="Low complexity" evidence="5">
    <location>
        <begin position="122"/>
        <end position="133"/>
    </location>
</feature>
<evidence type="ECO:0000313" key="7">
    <source>
        <dbReference type="EMBL" id="OXA55795.1"/>
    </source>
</evidence>
<feature type="compositionally biased region" description="Basic and acidic residues" evidence="5">
    <location>
        <begin position="1037"/>
        <end position="1057"/>
    </location>
</feature>
<keyword evidence="1" id="KW-0479">Metal-binding</keyword>
<accession>A0A226EE18</accession>